<dbReference type="InterPro" id="IPR000415">
    <property type="entry name" value="Nitroreductase-like"/>
</dbReference>
<comment type="caution">
    <text evidence="2">The sequence shown here is derived from an EMBL/GenBank/DDBJ whole genome shotgun (WGS) entry which is preliminary data.</text>
</comment>
<proteinExistence type="predicted"/>
<feature type="domain" description="Nitroreductase" evidence="1">
    <location>
        <begin position="146"/>
        <end position="309"/>
    </location>
</feature>
<dbReference type="GO" id="GO:0016491">
    <property type="term" value="F:oxidoreductase activity"/>
    <property type="evidence" value="ECO:0007669"/>
    <property type="project" value="InterPro"/>
</dbReference>
<protein>
    <recommendedName>
        <fullName evidence="1">Nitroreductase domain-containing protein</fullName>
    </recommendedName>
</protein>
<evidence type="ECO:0000313" key="3">
    <source>
        <dbReference type="Proteomes" id="UP000245166"/>
    </source>
</evidence>
<evidence type="ECO:0000313" key="2">
    <source>
        <dbReference type="EMBL" id="PWD50407.1"/>
    </source>
</evidence>
<sequence>MKWWAIGAPHLTSEGSMLERDRIVSALEDASSAPSIHNSQPWRFRLVGSGVEVVLDASVTPRTVDPVGRWALASIGAVVANLELALTARTGRAITTAYLPDGGAPAGETRAGGAAHDGRVLAVVTLGEVATTTAAMHAARLAGAMEERRTTRGPLLGGPPTDEEWAEIRAAVAFSGEILGAPAPSALVPQLLALTARSETERQDSGAYLEEIQAWMAGAARAGTGIPRGAVGTPDADGRVPVRDFTQTPLGSSGDGDVVVFEDPPALLVLHSGSDTPRDQLLAGYAMQRAMLEATVLGLGVGVLGQALEEPASRAEFDAVASTALGGAVVVHQVLRLGHPLGAPTHVPTPRRPVAELLLG</sequence>
<dbReference type="AlphaFoldDB" id="A0A2U1ZTU6"/>
<dbReference type="SUPFAM" id="SSF55469">
    <property type="entry name" value="FMN-dependent nitroreductase-like"/>
    <property type="match status" value="2"/>
</dbReference>
<gene>
    <name evidence="2" type="ORF">C8046_06850</name>
</gene>
<dbReference type="PANTHER" id="PTHR23026:SF123">
    <property type="entry name" value="NAD(P)H NITROREDUCTASE RV3131-RELATED"/>
    <property type="match status" value="1"/>
</dbReference>
<accession>A0A2U1ZTU6</accession>
<dbReference type="Pfam" id="PF00881">
    <property type="entry name" value="Nitroreductase"/>
    <property type="match status" value="1"/>
</dbReference>
<dbReference type="InterPro" id="IPR029479">
    <property type="entry name" value="Nitroreductase"/>
</dbReference>
<organism evidence="2 3">
    <name type="scientific">Serinibacter arcticus</name>
    <dbReference type="NCBI Taxonomy" id="1655435"/>
    <lineage>
        <taxon>Bacteria</taxon>
        <taxon>Bacillati</taxon>
        <taxon>Actinomycetota</taxon>
        <taxon>Actinomycetes</taxon>
        <taxon>Micrococcales</taxon>
        <taxon>Beutenbergiaceae</taxon>
        <taxon>Serinibacter</taxon>
    </lineage>
</organism>
<keyword evidence="3" id="KW-1185">Reference proteome</keyword>
<dbReference type="EMBL" id="PYHR01000002">
    <property type="protein sequence ID" value="PWD50407.1"/>
    <property type="molecule type" value="Genomic_DNA"/>
</dbReference>
<dbReference type="InterPro" id="IPR050627">
    <property type="entry name" value="Nitroreductase/BluB"/>
</dbReference>
<dbReference type="Gene3D" id="3.40.109.10">
    <property type="entry name" value="NADH Oxidase"/>
    <property type="match status" value="1"/>
</dbReference>
<dbReference type="Proteomes" id="UP000245166">
    <property type="component" value="Unassembled WGS sequence"/>
</dbReference>
<dbReference type="PANTHER" id="PTHR23026">
    <property type="entry name" value="NADPH NITROREDUCTASE"/>
    <property type="match status" value="1"/>
</dbReference>
<evidence type="ECO:0000259" key="1">
    <source>
        <dbReference type="Pfam" id="PF00881"/>
    </source>
</evidence>
<name>A0A2U1ZTU6_9MICO</name>
<dbReference type="NCBIfam" id="NF047509">
    <property type="entry name" value="Rv3131_FMN_oxido"/>
    <property type="match status" value="1"/>
</dbReference>
<reference evidence="2 3" key="1">
    <citation type="submission" date="2018-03" db="EMBL/GenBank/DDBJ databases">
        <title>Genome assembly of novel Miniimonas species PCH200.</title>
        <authorList>
            <person name="Thakur V."/>
            <person name="Kumar V."/>
            <person name="Singh D."/>
        </authorList>
    </citation>
    <scope>NUCLEOTIDE SEQUENCE [LARGE SCALE GENOMIC DNA]</scope>
    <source>
        <strain evidence="2 3">PCH200</strain>
    </source>
</reference>